<dbReference type="NCBIfam" id="TIGR03743">
    <property type="entry name" value="SXT_TraD"/>
    <property type="match status" value="1"/>
</dbReference>
<reference evidence="2 3" key="1">
    <citation type="submission" date="2019-09" db="EMBL/GenBank/DDBJ databases">
        <title>Hydrogenophaga aromatica sp. nov., isolated from a para-xylene-degrading enrichment culture.</title>
        <authorList>
            <person name="Tancsics A."/>
            <person name="Banerjee S."/>
        </authorList>
    </citation>
    <scope>NUCLEOTIDE SEQUENCE [LARGE SCALE GENOMIC DNA]</scope>
    <source>
        <strain evidence="2 3">D2P1</strain>
    </source>
</reference>
<feature type="domain" description="TraD/TraG TraM recognition site" evidence="1">
    <location>
        <begin position="483"/>
        <end position="610"/>
    </location>
</feature>
<dbReference type="SUPFAM" id="SSF52540">
    <property type="entry name" value="P-loop containing nucleoside triphosphate hydrolases"/>
    <property type="match status" value="1"/>
</dbReference>
<gene>
    <name evidence="2" type="primary">traD</name>
    <name evidence="2" type="ORF">F3K02_13125</name>
</gene>
<keyword evidence="3" id="KW-1185">Reference proteome</keyword>
<evidence type="ECO:0000313" key="3">
    <source>
        <dbReference type="Proteomes" id="UP000545507"/>
    </source>
</evidence>
<accession>A0A7Y8GY67</accession>
<dbReference type="PANTHER" id="PTHR30121:SF6">
    <property type="entry name" value="SLR6007 PROTEIN"/>
    <property type="match status" value="1"/>
</dbReference>
<organism evidence="2 3">
    <name type="scientific">Hydrogenophaga aromaticivorans</name>
    <dbReference type="NCBI Taxonomy" id="2610898"/>
    <lineage>
        <taxon>Bacteria</taxon>
        <taxon>Pseudomonadati</taxon>
        <taxon>Pseudomonadota</taxon>
        <taxon>Betaproteobacteria</taxon>
        <taxon>Burkholderiales</taxon>
        <taxon>Comamonadaceae</taxon>
        <taxon>Hydrogenophaga</taxon>
    </lineage>
</organism>
<dbReference type="Gene3D" id="3.40.50.300">
    <property type="entry name" value="P-loop containing nucleotide triphosphate hydrolases"/>
    <property type="match status" value="2"/>
</dbReference>
<name>A0A7Y8GY67_9BURK</name>
<dbReference type="InterPro" id="IPR051162">
    <property type="entry name" value="T4SS_component"/>
</dbReference>
<dbReference type="InterPro" id="IPR022458">
    <property type="entry name" value="Conjugative_coupling_TraG/TraD"/>
</dbReference>
<protein>
    <submittedName>
        <fullName evidence="2">Conjugative transfer system coupling protein TraD</fullName>
    </submittedName>
</protein>
<dbReference type="EMBL" id="VYGV01000011">
    <property type="protein sequence ID" value="NWF46187.1"/>
    <property type="molecule type" value="Genomic_DNA"/>
</dbReference>
<comment type="caution">
    <text evidence="2">The sequence shown here is derived from an EMBL/GenBank/DDBJ whole genome shotgun (WGS) entry which is preliminary data.</text>
</comment>
<dbReference type="InterPro" id="IPR032689">
    <property type="entry name" value="TraG-D_C"/>
</dbReference>
<sequence length="638" mass="70786">MSARRFEDMFRPAGEVWSVFGWASSVLTLLIARPPLWPILMLIPIALMFTRINDVKKLMGFRAAISVARMRSLTLKEMLARSRTMRQKKELLSIGRGFTWGQSHIETAVQVLNRNSNELPDVPVWIKKEASRLALIPKEKMGIADRIKNAAVSGIFPKGSRPVLDSDIGAAWIHGIGVAEEADIGIPFSALPGHTLITGTTRAGKTRLYEALTAQIVDMGSALIVIDPKKDIDWVSMLNTMCKRTGRKFLYFDLAQPHKSVRLQPLQNWNNISEPATRIGQLVDADGSFAAFAWKTLYRVHRALIAAGERPTIRNTKRYVQIGVEGLAEKILTNHFLAKHGANWDQDLRNLPTSGKNAMTRLDWCILKYMTEGDSDDTIDGIISMVRHSKEHYSKMIQVLEPILEMLGSDEVGDLLSPDPTDTTDKRPIYDMRRVLDEKCVLYIGLDSLSNKTIASAIGSILLADLASTLGSIYNFSKPTDAYLFVDEVAEVANDQLIQILNKGGGAGIKCFLAMQSIADLTVRLGNSKEKCEQVLANLNNLISLRVRSIETAAYISEMFGRVQTRSLEVSYSSGSESSASFTEFRSGTSRSLKSEETSLVPAELLTRLPPLHYFAFTAGRGMYKGVIEFIEANRVAP</sequence>
<dbReference type="PANTHER" id="PTHR30121">
    <property type="entry name" value="UNCHARACTERIZED PROTEIN YJGR-RELATED"/>
    <property type="match status" value="1"/>
</dbReference>
<dbReference type="AlphaFoldDB" id="A0A7Y8GY67"/>
<evidence type="ECO:0000313" key="2">
    <source>
        <dbReference type="EMBL" id="NWF46187.1"/>
    </source>
</evidence>
<dbReference type="CDD" id="cd01127">
    <property type="entry name" value="TrwB_TraG_TraD_VirD4"/>
    <property type="match status" value="2"/>
</dbReference>
<proteinExistence type="predicted"/>
<dbReference type="Pfam" id="PF12696">
    <property type="entry name" value="TraG-D_C"/>
    <property type="match status" value="1"/>
</dbReference>
<dbReference type="Proteomes" id="UP000545507">
    <property type="component" value="Unassembled WGS sequence"/>
</dbReference>
<dbReference type="InterPro" id="IPR027417">
    <property type="entry name" value="P-loop_NTPase"/>
</dbReference>
<evidence type="ECO:0000259" key="1">
    <source>
        <dbReference type="Pfam" id="PF12696"/>
    </source>
</evidence>
<dbReference type="RefSeq" id="WP_177136083.1">
    <property type="nucleotide sequence ID" value="NZ_VYGV01000011.1"/>
</dbReference>